<proteinExistence type="predicted"/>
<name>E1ZC24_CHLVA</name>
<feature type="region of interest" description="Disordered" evidence="1">
    <location>
        <begin position="98"/>
        <end position="133"/>
    </location>
</feature>
<feature type="compositionally biased region" description="Low complexity" evidence="1">
    <location>
        <begin position="350"/>
        <end position="361"/>
    </location>
</feature>
<evidence type="ECO:0000256" key="1">
    <source>
        <dbReference type="SAM" id="MobiDB-lite"/>
    </source>
</evidence>
<dbReference type="InParanoid" id="E1ZC24"/>
<dbReference type="EMBL" id="GL433841">
    <property type="protein sequence ID" value="EFN56739.1"/>
    <property type="molecule type" value="Genomic_DNA"/>
</dbReference>
<evidence type="ECO:0000313" key="2">
    <source>
        <dbReference type="EMBL" id="EFN56739.1"/>
    </source>
</evidence>
<keyword evidence="3" id="KW-1185">Reference proteome</keyword>
<dbReference type="AlphaFoldDB" id="E1ZC24"/>
<accession>E1ZC24</accession>
<dbReference type="OrthoDB" id="534610at2759"/>
<dbReference type="eggNOG" id="ENOG502QSHI">
    <property type="taxonomic scope" value="Eukaryota"/>
</dbReference>
<organism evidence="3">
    <name type="scientific">Chlorella variabilis</name>
    <name type="common">Green alga</name>
    <dbReference type="NCBI Taxonomy" id="554065"/>
    <lineage>
        <taxon>Eukaryota</taxon>
        <taxon>Viridiplantae</taxon>
        <taxon>Chlorophyta</taxon>
        <taxon>core chlorophytes</taxon>
        <taxon>Trebouxiophyceae</taxon>
        <taxon>Chlorellales</taxon>
        <taxon>Chlorellaceae</taxon>
        <taxon>Chlorella clade</taxon>
        <taxon>Chlorella</taxon>
    </lineage>
</organism>
<dbReference type="PANTHER" id="PTHR35100:SF1">
    <property type="entry name" value="F15H11.13 PROTEIN"/>
    <property type="match status" value="1"/>
</dbReference>
<feature type="region of interest" description="Disordered" evidence="1">
    <location>
        <begin position="350"/>
        <end position="393"/>
    </location>
</feature>
<feature type="compositionally biased region" description="Low complexity" evidence="1">
    <location>
        <begin position="113"/>
        <end position="133"/>
    </location>
</feature>
<dbReference type="PANTHER" id="PTHR35100">
    <property type="entry name" value="FOLD PROTEIN"/>
    <property type="match status" value="1"/>
</dbReference>
<reference evidence="2 3" key="1">
    <citation type="journal article" date="2010" name="Plant Cell">
        <title>The Chlorella variabilis NC64A genome reveals adaptation to photosymbiosis, coevolution with viruses, and cryptic sex.</title>
        <authorList>
            <person name="Blanc G."/>
            <person name="Duncan G."/>
            <person name="Agarkova I."/>
            <person name="Borodovsky M."/>
            <person name="Gurnon J."/>
            <person name="Kuo A."/>
            <person name="Lindquist E."/>
            <person name="Lucas S."/>
            <person name="Pangilinan J."/>
            <person name="Polle J."/>
            <person name="Salamov A."/>
            <person name="Terry A."/>
            <person name="Yamada T."/>
            <person name="Dunigan D.D."/>
            <person name="Grigoriev I.V."/>
            <person name="Claverie J.M."/>
            <person name="Van Etten J.L."/>
        </authorList>
    </citation>
    <scope>NUCLEOTIDE SEQUENCE [LARGE SCALE GENOMIC DNA]</scope>
    <source>
        <strain evidence="2 3">NC64A</strain>
    </source>
</reference>
<dbReference type="STRING" id="554065.E1ZC24"/>
<dbReference type="Proteomes" id="UP000008141">
    <property type="component" value="Unassembled WGS sequence"/>
</dbReference>
<dbReference type="RefSeq" id="XP_005848841.1">
    <property type="nucleotide sequence ID" value="XM_005848779.1"/>
</dbReference>
<gene>
    <name evidence="2" type="ORF">CHLNCDRAFT_144168</name>
</gene>
<protein>
    <submittedName>
        <fullName evidence="2">Uncharacterized protein</fullName>
    </submittedName>
</protein>
<sequence>MASQQSLGGTGGSRAAFIFDLGEATPGANALLLANLQRHQQTAQMSVHQQHAAHHPSCPHAPPPPALAGAGVAPPPHVRQHGAAARLNSQLQSLEAQGSLGGTATGPEAAADQGSQPPQQGSQPELAAAATATDASLRSRLAGFALRVGDMLQPQGEAPGDATWGERTANVLTSLPFLALGLHMHRQRLTPEGRHHALSMAAVGVAATAYHAASGRARRIARKVDYWTIAYTSTAMVKALFADSCGVRRAANLSLLALPFRPFHVSAANTLIMQAEFARQAAGNKAVRADLHRHYAAALLGMAAFFGEDMVMDSGYGGFVHAAWHCLATYSMYTINGLLGHKERQVLRRQLARQQGAGAAGKPLRRPVHSSASSLPSYGGAKRGGWSTGTASP</sequence>
<dbReference type="KEGG" id="cvr:CHLNCDRAFT_144168"/>
<dbReference type="GeneID" id="17355950"/>
<evidence type="ECO:0000313" key="3">
    <source>
        <dbReference type="Proteomes" id="UP000008141"/>
    </source>
</evidence>
<feature type="region of interest" description="Disordered" evidence="1">
    <location>
        <begin position="42"/>
        <end position="84"/>
    </location>
</feature>